<gene>
    <name evidence="1" type="ORF">K5L01_00905</name>
</gene>
<organism evidence="1 2">
    <name type="scientific">Stenotrophomonas mori</name>
    <dbReference type="NCBI Taxonomy" id="2871096"/>
    <lineage>
        <taxon>Bacteria</taxon>
        <taxon>Pseudomonadati</taxon>
        <taxon>Pseudomonadota</taxon>
        <taxon>Gammaproteobacteria</taxon>
        <taxon>Lysobacterales</taxon>
        <taxon>Lysobacteraceae</taxon>
        <taxon>Stenotrophomonas</taxon>
    </lineage>
</organism>
<evidence type="ECO:0008006" key="3">
    <source>
        <dbReference type="Google" id="ProtNLM"/>
    </source>
</evidence>
<keyword evidence="2" id="KW-1185">Reference proteome</keyword>
<dbReference type="RefSeq" id="WP_250061081.1">
    <property type="nucleotide sequence ID" value="NZ_JAIKTS010000001.1"/>
</dbReference>
<proteinExistence type="predicted"/>
<dbReference type="EMBL" id="JAIKTS010000001">
    <property type="protein sequence ID" value="MCL7713217.1"/>
    <property type="molecule type" value="Genomic_DNA"/>
</dbReference>
<protein>
    <recommendedName>
        <fullName evidence="3">CopG family transcriptional regulator</fullName>
    </recommendedName>
</protein>
<comment type="caution">
    <text evidence="1">The sequence shown here is derived from an EMBL/GenBank/DDBJ whole genome shotgun (WGS) entry which is preliminary data.</text>
</comment>
<sequence length="82" mass="9082">MPSQKTSTYHLVQGEPLSVNRVARLTVSQDKRLVAAAKKSGVKVGVYMRAVLDYAVAQEWKVEHRADIVERVVSEKKGGHHG</sequence>
<name>A0ABT0SD42_9GAMM</name>
<reference evidence="1 2" key="1">
    <citation type="submission" date="2021-08" db="EMBL/GenBank/DDBJ databases">
        <title>Novel members of of the genus Stenotrophomonas from differernt environment.</title>
        <authorList>
            <person name="Deng Y."/>
        </authorList>
    </citation>
    <scope>NUCLEOTIDE SEQUENCE [LARGE SCALE GENOMIC DNA]</scope>
    <source>
        <strain evidence="1 2">CPCC 101365</strain>
    </source>
</reference>
<evidence type="ECO:0000313" key="2">
    <source>
        <dbReference type="Proteomes" id="UP001431235"/>
    </source>
</evidence>
<dbReference type="Proteomes" id="UP001431235">
    <property type="component" value="Unassembled WGS sequence"/>
</dbReference>
<evidence type="ECO:0000313" key="1">
    <source>
        <dbReference type="EMBL" id="MCL7713217.1"/>
    </source>
</evidence>
<accession>A0ABT0SD42</accession>